<dbReference type="NCBIfam" id="TIGR01727">
    <property type="entry name" value="oligo_HPY"/>
    <property type="match status" value="1"/>
</dbReference>
<dbReference type="SMART" id="SM00382">
    <property type="entry name" value="AAA"/>
    <property type="match status" value="1"/>
</dbReference>
<evidence type="ECO:0000256" key="6">
    <source>
        <dbReference type="ARBA" id="ARBA00022840"/>
    </source>
</evidence>
<dbReference type="InterPro" id="IPR003439">
    <property type="entry name" value="ABC_transporter-like_ATP-bd"/>
</dbReference>
<evidence type="ECO:0000256" key="1">
    <source>
        <dbReference type="ARBA" id="ARBA00004202"/>
    </source>
</evidence>
<keyword evidence="11" id="KW-1185">Reference proteome</keyword>
<dbReference type="GO" id="GO:0005524">
    <property type="term" value="F:ATP binding"/>
    <property type="evidence" value="ECO:0007669"/>
    <property type="project" value="UniProtKB-KW"/>
</dbReference>
<dbReference type="GO" id="GO:0005886">
    <property type="term" value="C:plasma membrane"/>
    <property type="evidence" value="ECO:0007669"/>
    <property type="project" value="UniProtKB-SubCell"/>
</dbReference>
<keyword evidence="3" id="KW-0813">Transport</keyword>
<evidence type="ECO:0000256" key="2">
    <source>
        <dbReference type="ARBA" id="ARBA00005417"/>
    </source>
</evidence>
<dbReference type="InterPro" id="IPR050388">
    <property type="entry name" value="ABC_Ni/Peptide_Import"/>
</dbReference>
<feature type="domain" description="ABC transporter" evidence="9">
    <location>
        <begin position="11"/>
        <end position="261"/>
    </location>
</feature>
<dbReference type="PANTHER" id="PTHR43297">
    <property type="entry name" value="OLIGOPEPTIDE TRANSPORT ATP-BINDING PROTEIN APPD"/>
    <property type="match status" value="1"/>
</dbReference>
<dbReference type="InterPro" id="IPR027417">
    <property type="entry name" value="P-loop_NTPase"/>
</dbReference>
<evidence type="ECO:0000256" key="3">
    <source>
        <dbReference type="ARBA" id="ARBA00022448"/>
    </source>
</evidence>
<keyword evidence="7" id="KW-0472">Membrane</keyword>
<keyword evidence="4" id="KW-1003">Cell membrane</keyword>
<dbReference type="Pfam" id="PF00005">
    <property type="entry name" value="ABC_tran"/>
    <property type="match status" value="1"/>
</dbReference>
<dbReference type="RefSeq" id="WP_203948432.1">
    <property type="nucleotide sequence ID" value="NZ_BOOR01000063.1"/>
</dbReference>
<proteinExistence type="inferred from homology"/>
<evidence type="ECO:0000313" key="10">
    <source>
        <dbReference type="EMBL" id="GII58331.1"/>
    </source>
</evidence>
<gene>
    <name evidence="10" type="ORF">Pth03_67200</name>
</gene>
<protein>
    <submittedName>
        <fullName evidence="10">ABC transporter ATP-binding protein</fullName>
    </submittedName>
</protein>
<comment type="caution">
    <text evidence="10">The sequence shown here is derived from an EMBL/GenBank/DDBJ whole genome shotgun (WGS) entry which is preliminary data.</text>
</comment>
<comment type="similarity">
    <text evidence="2">Belongs to the ABC transporter superfamily.</text>
</comment>
<reference evidence="10" key="1">
    <citation type="submission" date="2021-01" db="EMBL/GenBank/DDBJ databases">
        <title>Whole genome shotgun sequence of Planotetraspora thailandica NBRC 104271.</title>
        <authorList>
            <person name="Komaki H."/>
            <person name="Tamura T."/>
        </authorList>
    </citation>
    <scope>NUCLEOTIDE SEQUENCE</scope>
    <source>
        <strain evidence="10">NBRC 104271</strain>
    </source>
</reference>
<dbReference type="Pfam" id="PF08352">
    <property type="entry name" value="oligo_HPY"/>
    <property type="match status" value="1"/>
</dbReference>
<evidence type="ECO:0000256" key="4">
    <source>
        <dbReference type="ARBA" id="ARBA00022475"/>
    </source>
</evidence>
<evidence type="ECO:0000256" key="5">
    <source>
        <dbReference type="ARBA" id="ARBA00022741"/>
    </source>
</evidence>
<dbReference type="Proteomes" id="UP000605992">
    <property type="component" value="Unassembled WGS sequence"/>
</dbReference>
<comment type="subcellular location">
    <subcellularLocation>
        <location evidence="1">Cell membrane</location>
        <topology evidence="1">Peripheral membrane protein</topology>
    </subcellularLocation>
</comment>
<sequence>MSRDSAAAPGVRIRGLTVVYKTPAGELPAVSGVDLTLAPGTITGVVGESGSGKSTLALSLLNAVQPPGRISAGSVEIDGLGDVLALGGEELRRARGRKVGYVFQAAQNSLNPLKTIGKQLLDLGRSHDVDDLRELVRDAKGLLARMGLDGARVLDSHQHELSGGMRQRVGIMLALVLNAQVVVLDEPTTALDMITQATILRIIREVHEERALTTLVITHDVGAVAEVADSLAVMYGGRVVEHGPIAEVLGGPRHPYTQGLIRAIPRLSGDISLARALPGRPPTLGTLPVAGCVFRERCDRRMEICDTVEPEPVTHDGRTVSCHATGRPSPAVKRREYA</sequence>
<keyword evidence="5" id="KW-0547">Nucleotide-binding</keyword>
<dbReference type="EMBL" id="BOOR01000063">
    <property type="protein sequence ID" value="GII58331.1"/>
    <property type="molecule type" value="Genomic_DNA"/>
</dbReference>
<dbReference type="InterPro" id="IPR013563">
    <property type="entry name" value="Oligopep_ABC_C"/>
</dbReference>
<keyword evidence="6 10" id="KW-0067">ATP-binding</keyword>
<dbReference type="PROSITE" id="PS50893">
    <property type="entry name" value="ABC_TRANSPORTER_2"/>
    <property type="match status" value="1"/>
</dbReference>
<feature type="region of interest" description="Disordered" evidence="8">
    <location>
        <begin position="312"/>
        <end position="338"/>
    </location>
</feature>
<dbReference type="InterPro" id="IPR003593">
    <property type="entry name" value="AAA+_ATPase"/>
</dbReference>
<dbReference type="PANTHER" id="PTHR43297:SF2">
    <property type="entry name" value="DIPEPTIDE TRANSPORT ATP-BINDING PROTEIN DPPD"/>
    <property type="match status" value="1"/>
</dbReference>
<dbReference type="Gene3D" id="3.40.50.300">
    <property type="entry name" value="P-loop containing nucleotide triphosphate hydrolases"/>
    <property type="match status" value="1"/>
</dbReference>
<dbReference type="GO" id="GO:0015833">
    <property type="term" value="P:peptide transport"/>
    <property type="evidence" value="ECO:0007669"/>
    <property type="project" value="InterPro"/>
</dbReference>
<name>A0A8J3Y038_9ACTN</name>
<evidence type="ECO:0000259" key="9">
    <source>
        <dbReference type="PROSITE" id="PS50893"/>
    </source>
</evidence>
<evidence type="ECO:0000256" key="7">
    <source>
        <dbReference type="ARBA" id="ARBA00023136"/>
    </source>
</evidence>
<dbReference type="CDD" id="cd03257">
    <property type="entry name" value="ABC_NikE_OppD_transporters"/>
    <property type="match status" value="1"/>
</dbReference>
<accession>A0A8J3Y038</accession>
<dbReference type="SUPFAM" id="SSF52540">
    <property type="entry name" value="P-loop containing nucleoside triphosphate hydrolases"/>
    <property type="match status" value="1"/>
</dbReference>
<evidence type="ECO:0000313" key="11">
    <source>
        <dbReference type="Proteomes" id="UP000605992"/>
    </source>
</evidence>
<dbReference type="AlphaFoldDB" id="A0A8J3Y038"/>
<dbReference type="GO" id="GO:0016887">
    <property type="term" value="F:ATP hydrolysis activity"/>
    <property type="evidence" value="ECO:0007669"/>
    <property type="project" value="InterPro"/>
</dbReference>
<organism evidence="10 11">
    <name type="scientific">Planotetraspora thailandica</name>
    <dbReference type="NCBI Taxonomy" id="487172"/>
    <lineage>
        <taxon>Bacteria</taxon>
        <taxon>Bacillati</taxon>
        <taxon>Actinomycetota</taxon>
        <taxon>Actinomycetes</taxon>
        <taxon>Streptosporangiales</taxon>
        <taxon>Streptosporangiaceae</taxon>
        <taxon>Planotetraspora</taxon>
    </lineage>
</organism>
<evidence type="ECO:0000256" key="8">
    <source>
        <dbReference type="SAM" id="MobiDB-lite"/>
    </source>
</evidence>